<protein>
    <recommendedName>
        <fullName evidence="9">O-antigen/teichoic acid export membrane protein</fullName>
    </recommendedName>
</protein>
<evidence type="ECO:0000313" key="8">
    <source>
        <dbReference type="Proteomes" id="UP000008209"/>
    </source>
</evidence>
<dbReference type="OrthoDB" id="3831435at2"/>
<feature type="transmembrane region" description="Helical" evidence="6">
    <location>
        <begin position="287"/>
        <end position="308"/>
    </location>
</feature>
<dbReference type="EMBL" id="CP002457">
    <property type="protein sequence ID" value="ADV55103.1"/>
    <property type="molecule type" value="Genomic_DNA"/>
</dbReference>
<keyword evidence="4 6" id="KW-1133">Transmembrane helix</keyword>
<dbReference type="Proteomes" id="UP000008209">
    <property type="component" value="Chromosome"/>
</dbReference>
<proteinExistence type="predicted"/>
<dbReference type="Pfam" id="PF13440">
    <property type="entry name" value="Polysacc_synt_3"/>
    <property type="match status" value="1"/>
</dbReference>
<feature type="transmembrane region" description="Helical" evidence="6">
    <location>
        <begin position="43"/>
        <end position="63"/>
    </location>
</feature>
<accession>E6XG25</accession>
<gene>
    <name evidence="7" type="ordered locus">Sput200_2698</name>
</gene>
<evidence type="ECO:0000256" key="3">
    <source>
        <dbReference type="ARBA" id="ARBA00022692"/>
    </source>
</evidence>
<evidence type="ECO:0000256" key="2">
    <source>
        <dbReference type="ARBA" id="ARBA00022475"/>
    </source>
</evidence>
<evidence type="ECO:0000256" key="4">
    <source>
        <dbReference type="ARBA" id="ARBA00022989"/>
    </source>
</evidence>
<dbReference type="KEGG" id="shp:Sput200_2698"/>
<dbReference type="AlphaFoldDB" id="E6XG25"/>
<keyword evidence="2" id="KW-1003">Cell membrane</keyword>
<evidence type="ECO:0000313" key="7">
    <source>
        <dbReference type="EMBL" id="ADV55103.1"/>
    </source>
</evidence>
<feature type="transmembrane region" description="Helical" evidence="6">
    <location>
        <begin position="386"/>
        <end position="406"/>
    </location>
</feature>
<feature type="transmembrane region" description="Helical" evidence="6">
    <location>
        <begin position="110"/>
        <end position="132"/>
    </location>
</feature>
<dbReference type="PANTHER" id="PTHR30250">
    <property type="entry name" value="PST FAMILY PREDICTED COLANIC ACID TRANSPORTER"/>
    <property type="match status" value="1"/>
</dbReference>
<reference evidence="7 8" key="1">
    <citation type="submission" date="2011-01" db="EMBL/GenBank/DDBJ databases">
        <title>Complete sequence of Shewanella putrefaciens 200.</title>
        <authorList>
            <consortium name="US DOE Joint Genome Institute"/>
            <person name="Lucas S."/>
            <person name="Copeland A."/>
            <person name="Lapidus A."/>
            <person name="Cheng J.-F."/>
            <person name="Bruce D."/>
            <person name="Goodwin L."/>
            <person name="Pitluck S."/>
            <person name="Munk A.C."/>
            <person name="Detter J.C."/>
            <person name="Han C."/>
            <person name="Tapia R."/>
            <person name="Land M."/>
            <person name="Hauser L."/>
            <person name="Chang Y.-J."/>
            <person name="Jeffries C."/>
            <person name="Kyrpides N."/>
            <person name="Ivanova N."/>
            <person name="Mikhailova N."/>
            <person name="Kolker E."/>
            <person name="Lawrence C."/>
            <person name="McCue L.A."/>
            <person name="DiChristina T."/>
            <person name="Nealson K."/>
            <person name="Fredrickson J.K."/>
            <person name="Woyke T."/>
        </authorList>
    </citation>
    <scope>NUCLEOTIDE SEQUENCE [LARGE SCALE GENOMIC DNA]</scope>
    <source>
        <strain evidence="7 8">200</strain>
    </source>
</reference>
<name>E6XG25_SHEP2</name>
<dbReference type="InterPro" id="IPR050833">
    <property type="entry name" value="Poly_Biosynth_Transport"/>
</dbReference>
<evidence type="ECO:0008006" key="9">
    <source>
        <dbReference type="Google" id="ProtNLM"/>
    </source>
</evidence>
<dbReference type="GO" id="GO:0005886">
    <property type="term" value="C:plasma membrane"/>
    <property type="evidence" value="ECO:0007669"/>
    <property type="project" value="UniProtKB-SubCell"/>
</dbReference>
<comment type="subcellular location">
    <subcellularLocation>
        <location evidence="1">Cell membrane</location>
        <topology evidence="1">Multi-pass membrane protein</topology>
    </subcellularLocation>
</comment>
<feature type="transmembrane region" description="Helical" evidence="6">
    <location>
        <begin position="75"/>
        <end position="98"/>
    </location>
</feature>
<evidence type="ECO:0000256" key="5">
    <source>
        <dbReference type="ARBA" id="ARBA00023136"/>
    </source>
</evidence>
<evidence type="ECO:0000256" key="1">
    <source>
        <dbReference type="ARBA" id="ARBA00004651"/>
    </source>
</evidence>
<evidence type="ECO:0000256" key="6">
    <source>
        <dbReference type="SAM" id="Phobius"/>
    </source>
</evidence>
<dbReference type="PANTHER" id="PTHR30250:SF11">
    <property type="entry name" value="O-ANTIGEN TRANSPORTER-RELATED"/>
    <property type="match status" value="1"/>
</dbReference>
<dbReference type="PATRIC" id="fig|399804.5.peg.2787"/>
<organism evidence="7 8">
    <name type="scientific">Shewanella putrefaciens (strain 200)</name>
    <dbReference type="NCBI Taxonomy" id="399804"/>
    <lineage>
        <taxon>Bacteria</taxon>
        <taxon>Pseudomonadati</taxon>
        <taxon>Pseudomonadota</taxon>
        <taxon>Gammaproteobacteria</taxon>
        <taxon>Alteromonadales</taxon>
        <taxon>Shewanellaceae</taxon>
        <taxon>Shewanella</taxon>
    </lineage>
</organism>
<dbReference type="HOGENOM" id="CLU_653622_0_0_6"/>
<feature type="transmembrane region" description="Helical" evidence="6">
    <location>
        <begin position="328"/>
        <end position="351"/>
    </location>
</feature>
<feature type="transmembrane region" description="Helical" evidence="6">
    <location>
        <begin position="144"/>
        <end position="161"/>
    </location>
</feature>
<sequence length="420" mass="46896">MSQSSVRKSLFFNVSSNLFSQLVSIIFIPILSRLYAPEQFGEVAFFLGISSCIIAVSSLRLSITIPIAENNNTKGIAFALSSVFIFGTTALIVMITQYTPFFFIIGIDSVSYLIAPYVLIVSLNGVLVNILISNGNYNFIGGSKLVTAVFLNLFRLVFFSFGLSDGLVYSLLISEVAAFFMLLLGSGKSLALFVKSLEWSVSPYLRFLYDFKDYPKYQVISQLVLIGTQYAPVFVLSATFDASFVGLYAMANNLVNLPVNSIGLALSQIYLGEYIKVENRNKILPHSIWIVLIFIVCSLPFLFIMGVWGTELTRFFLGEQWVDSAPIISLLIFLGVSKLCMSIISQSLNIFRAQRLQLAINILFFMLSYMSLYFAIQLGFDFYDTILVYTVSGSGALFFGIFLVLFNIRENLSNECCVHR</sequence>
<feature type="transmembrane region" description="Helical" evidence="6">
    <location>
        <begin position="358"/>
        <end position="380"/>
    </location>
</feature>
<feature type="transmembrane region" description="Helical" evidence="6">
    <location>
        <begin position="12"/>
        <end position="31"/>
    </location>
</feature>
<keyword evidence="3 6" id="KW-0812">Transmembrane</keyword>
<keyword evidence="5 6" id="KW-0472">Membrane</keyword>